<dbReference type="InterPro" id="IPR003808">
    <property type="entry name" value="Fe-S_metab-assoc_dom"/>
</dbReference>
<organism evidence="3 4">
    <name type="scientific">Arboricoccus pini</name>
    <dbReference type="NCBI Taxonomy" id="1963835"/>
    <lineage>
        <taxon>Bacteria</taxon>
        <taxon>Pseudomonadati</taxon>
        <taxon>Pseudomonadota</taxon>
        <taxon>Alphaproteobacteria</taxon>
        <taxon>Geminicoccales</taxon>
        <taxon>Geminicoccaceae</taxon>
        <taxon>Arboricoccus</taxon>
    </lineage>
</organism>
<dbReference type="Gene3D" id="3.90.1010.10">
    <property type="match status" value="1"/>
</dbReference>
<evidence type="ECO:0000259" key="2">
    <source>
        <dbReference type="Pfam" id="PF02657"/>
    </source>
</evidence>
<dbReference type="SUPFAM" id="SSF82649">
    <property type="entry name" value="SufE/NifU"/>
    <property type="match status" value="1"/>
</dbReference>
<comment type="similarity">
    <text evidence="1">Belongs to the SufE family.</text>
</comment>
<dbReference type="Pfam" id="PF02657">
    <property type="entry name" value="SufE"/>
    <property type="match status" value="1"/>
</dbReference>
<feature type="domain" description="Fe-S metabolism associated" evidence="2">
    <location>
        <begin position="16"/>
        <end position="136"/>
    </location>
</feature>
<proteinExistence type="inferred from homology"/>
<name>A0A212QPL7_9PROT</name>
<keyword evidence="4" id="KW-1185">Reference proteome</keyword>
<dbReference type="OrthoDB" id="9799320at2"/>
<dbReference type="Proteomes" id="UP000197065">
    <property type="component" value="Unassembled WGS sequence"/>
</dbReference>
<dbReference type="PANTHER" id="PTHR43597">
    <property type="entry name" value="SULFUR ACCEPTOR PROTEIN CSDE"/>
    <property type="match status" value="1"/>
</dbReference>
<gene>
    <name evidence="3" type="ORF">SAMN07250955_102144</name>
</gene>
<protein>
    <submittedName>
        <fullName evidence="3">Cysteine desulfuration protein SufE</fullName>
    </submittedName>
</protein>
<reference evidence="3 4" key="1">
    <citation type="submission" date="2017-06" db="EMBL/GenBank/DDBJ databases">
        <authorList>
            <person name="Kim H.J."/>
            <person name="Triplett B.A."/>
        </authorList>
    </citation>
    <scope>NUCLEOTIDE SEQUENCE [LARGE SCALE GENOMIC DNA]</scope>
    <source>
        <strain evidence="3 4">B29T1</strain>
    </source>
</reference>
<accession>A0A212QPL7</accession>
<sequence length="147" mass="16189">MDQADSIAGEQKRIEDDFALLEDTRDKYEFIIELGKELKPMPDEQKIAANLVRGCQSQVWMTAELDPASGRLALRADSDAIISKGLVALVLRLYDKRLPAEILANPPDVFEAIGLGRLITPGRSNGLYAMVNRVRQFAEGFGQAAKA</sequence>
<dbReference type="PANTHER" id="PTHR43597:SF5">
    <property type="entry name" value="SUFE-LIKE PROTEIN 2, CHLOROPLASTIC"/>
    <property type="match status" value="1"/>
</dbReference>
<dbReference type="EMBL" id="FYEH01000002">
    <property type="protein sequence ID" value="SNB61211.1"/>
    <property type="molecule type" value="Genomic_DNA"/>
</dbReference>
<dbReference type="AlphaFoldDB" id="A0A212QPL7"/>
<evidence type="ECO:0000313" key="4">
    <source>
        <dbReference type="Proteomes" id="UP000197065"/>
    </source>
</evidence>
<evidence type="ECO:0000256" key="1">
    <source>
        <dbReference type="ARBA" id="ARBA00010282"/>
    </source>
</evidence>
<evidence type="ECO:0000313" key="3">
    <source>
        <dbReference type="EMBL" id="SNB61211.1"/>
    </source>
</evidence>